<sequence>QFQDSNVKKDVDIGVVDGKLKFSVLIDQHLSHEAYTNQKMERKVAGLSISVLNNQFSSLISYLSSNESTRPGLAEISTENVSLVHPAMQEGFGIG</sequence>
<dbReference type="AlphaFoldDB" id="A0A9N9EV77"/>
<keyword evidence="2" id="KW-1185">Reference proteome</keyword>
<reference evidence="1" key="1">
    <citation type="submission" date="2021-06" db="EMBL/GenBank/DDBJ databases">
        <authorList>
            <person name="Kallberg Y."/>
            <person name="Tangrot J."/>
            <person name="Rosling A."/>
        </authorList>
    </citation>
    <scope>NUCLEOTIDE SEQUENCE</scope>
    <source>
        <strain evidence="1">MA453B</strain>
    </source>
</reference>
<name>A0A9N9EV77_9GLOM</name>
<dbReference type="EMBL" id="CAJVPY010008480">
    <property type="protein sequence ID" value="CAG8696586.1"/>
    <property type="molecule type" value="Genomic_DNA"/>
</dbReference>
<protein>
    <submittedName>
        <fullName evidence="1">19774_t:CDS:1</fullName>
    </submittedName>
</protein>
<comment type="caution">
    <text evidence="1">The sequence shown here is derived from an EMBL/GenBank/DDBJ whole genome shotgun (WGS) entry which is preliminary data.</text>
</comment>
<feature type="non-terminal residue" evidence="1">
    <location>
        <position position="95"/>
    </location>
</feature>
<gene>
    <name evidence="1" type="ORF">DERYTH_LOCUS12716</name>
</gene>
<proteinExistence type="predicted"/>
<evidence type="ECO:0000313" key="1">
    <source>
        <dbReference type="EMBL" id="CAG8696586.1"/>
    </source>
</evidence>
<evidence type="ECO:0000313" key="2">
    <source>
        <dbReference type="Proteomes" id="UP000789405"/>
    </source>
</evidence>
<organism evidence="1 2">
    <name type="scientific">Dentiscutata erythropus</name>
    <dbReference type="NCBI Taxonomy" id="1348616"/>
    <lineage>
        <taxon>Eukaryota</taxon>
        <taxon>Fungi</taxon>
        <taxon>Fungi incertae sedis</taxon>
        <taxon>Mucoromycota</taxon>
        <taxon>Glomeromycotina</taxon>
        <taxon>Glomeromycetes</taxon>
        <taxon>Diversisporales</taxon>
        <taxon>Gigasporaceae</taxon>
        <taxon>Dentiscutata</taxon>
    </lineage>
</organism>
<dbReference type="Proteomes" id="UP000789405">
    <property type="component" value="Unassembled WGS sequence"/>
</dbReference>
<accession>A0A9N9EV77</accession>